<dbReference type="PATRIC" id="fig|864069.3.peg.3401"/>
<accession>I4YRJ2</accession>
<sequence>MSLDEPFPLDHLPRRLQNVVLKKFDGRCPSQREVADIPDAQWLATPEFGHVSLRQIRALVEVIYPMCA</sequence>
<name>I4YRJ2_9HYPH</name>
<dbReference type="EMBL" id="JH660645">
    <property type="protein sequence ID" value="EIM26584.1"/>
    <property type="molecule type" value="Genomic_DNA"/>
</dbReference>
<reference evidence="1 2" key="1">
    <citation type="submission" date="2012-02" db="EMBL/GenBank/DDBJ databases">
        <title>Improved High-Quality Draft sequence of Microvirga sp. WSM3557.</title>
        <authorList>
            <consortium name="US DOE Joint Genome Institute"/>
            <person name="Lucas S."/>
            <person name="Han J."/>
            <person name="Lapidus A."/>
            <person name="Cheng J.-F."/>
            <person name="Goodwin L."/>
            <person name="Pitluck S."/>
            <person name="Peters L."/>
            <person name="Zhang X."/>
            <person name="Detter J.C."/>
            <person name="Han C."/>
            <person name="Tapia R."/>
            <person name="Land M."/>
            <person name="Hauser L."/>
            <person name="Kyrpides N."/>
            <person name="Ivanova N."/>
            <person name="Pagani I."/>
            <person name="Brau L."/>
            <person name="Yates R."/>
            <person name="O'Hara G."/>
            <person name="Rui T."/>
            <person name="Howieson J."/>
            <person name="Reeve W."/>
            <person name="Woyke T."/>
        </authorList>
    </citation>
    <scope>NUCLEOTIDE SEQUENCE [LARGE SCALE GENOMIC DNA]</scope>
    <source>
        <strain evidence="1 2">WSM3557</strain>
    </source>
</reference>
<dbReference type="Proteomes" id="UP000003947">
    <property type="component" value="Unassembled WGS sequence"/>
</dbReference>
<proteinExistence type="predicted"/>
<protein>
    <submittedName>
        <fullName evidence="1">Uncharacterized protein</fullName>
    </submittedName>
</protein>
<evidence type="ECO:0000313" key="2">
    <source>
        <dbReference type="Proteomes" id="UP000003947"/>
    </source>
</evidence>
<dbReference type="AlphaFoldDB" id="I4YRJ2"/>
<evidence type="ECO:0000313" key="1">
    <source>
        <dbReference type="EMBL" id="EIM26584.1"/>
    </source>
</evidence>
<dbReference type="HOGENOM" id="CLU_2789271_0_0_5"/>
<gene>
    <name evidence="1" type="ORF">MicloDRAFT_00031330</name>
</gene>
<organism evidence="1 2">
    <name type="scientific">Microvirga lotononidis</name>
    <dbReference type="NCBI Taxonomy" id="864069"/>
    <lineage>
        <taxon>Bacteria</taxon>
        <taxon>Pseudomonadati</taxon>
        <taxon>Pseudomonadota</taxon>
        <taxon>Alphaproteobacteria</taxon>
        <taxon>Hyphomicrobiales</taxon>
        <taxon>Methylobacteriaceae</taxon>
        <taxon>Microvirga</taxon>
    </lineage>
</organism>
<keyword evidence="2" id="KW-1185">Reference proteome</keyword>